<protein>
    <recommendedName>
        <fullName evidence="4">Lipoprotein</fullName>
    </recommendedName>
</protein>
<feature type="compositionally biased region" description="Basic and acidic residues" evidence="1">
    <location>
        <begin position="69"/>
        <end position="82"/>
    </location>
</feature>
<dbReference type="EMBL" id="CP013987">
    <property type="protein sequence ID" value="ALZ84282.1"/>
    <property type="molecule type" value="Genomic_DNA"/>
</dbReference>
<dbReference type="PROSITE" id="PS51257">
    <property type="entry name" value="PROKAR_LIPOPROTEIN"/>
    <property type="match status" value="1"/>
</dbReference>
<proteinExistence type="predicted"/>
<reference evidence="2 3" key="1">
    <citation type="submission" date="2016-01" db="EMBL/GenBank/DDBJ databases">
        <title>Annotation of Pseudomonas oryzihabitans USDA-ARS-USMARC-56511.</title>
        <authorList>
            <person name="Harhay G.P."/>
            <person name="Harhay D.M."/>
            <person name="Smith T.P.L."/>
            <person name="Bono J.L."/>
            <person name="Heaton M.P."/>
            <person name="Clawson M.L."/>
            <person name="Chitko-Mckown C.G."/>
            <person name="Capik S.F."/>
            <person name="DeDonder K.D."/>
            <person name="Apley M.D."/>
            <person name="Lubbers B.V."/>
            <person name="White B.J."/>
            <person name="Larson R.L."/>
        </authorList>
    </citation>
    <scope>NUCLEOTIDE SEQUENCE [LARGE SCALE GENOMIC DNA]</scope>
    <source>
        <strain evidence="2 3">USDA-ARS-USMARC-56511</strain>
    </source>
</reference>
<evidence type="ECO:0000313" key="2">
    <source>
        <dbReference type="EMBL" id="ALZ84282.1"/>
    </source>
</evidence>
<organism evidence="2 3">
    <name type="scientific">Pseudomonas oryzihabitans</name>
    <dbReference type="NCBI Taxonomy" id="47885"/>
    <lineage>
        <taxon>Bacteria</taxon>
        <taxon>Pseudomonadati</taxon>
        <taxon>Pseudomonadota</taxon>
        <taxon>Gammaproteobacteria</taxon>
        <taxon>Pseudomonadales</taxon>
        <taxon>Pseudomonadaceae</taxon>
        <taxon>Pseudomonas</taxon>
    </lineage>
</organism>
<name>A0A0U4HEJ8_9PSED</name>
<dbReference type="Proteomes" id="UP000064137">
    <property type="component" value="Chromosome"/>
</dbReference>
<dbReference type="OrthoDB" id="6991913at2"/>
<sequence length="95" mass="10236">MSFKATLGLAGILLLLGLGGCDSAEKAADSFATKVEEAAREQVRETLGGTLDELDKKVDEAQNQGRAWLDQHRPKQEKEEATPPRATRSVEGVEA</sequence>
<evidence type="ECO:0000313" key="3">
    <source>
        <dbReference type="Proteomes" id="UP000064137"/>
    </source>
</evidence>
<evidence type="ECO:0008006" key="4">
    <source>
        <dbReference type="Google" id="ProtNLM"/>
    </source>
</evidence>
<accession>A0A0U4HEJ8</accession>
<dbReference type="KEGG" id="por:APT59_08705"/>
<gene>
    <name evidence="2" type="ORF">APT59_08705</name>
</gene>
<feature type="region of interest" description="Disordered" evidence="1">
    <location>
        <begin position="63"/>
        <end position="95"/>
    </location>
</feature>
<dbReference type="AlphaFoldDB" id="A0A0U4HEJ8"/>
<evidence type="ECO:0000256" key="1">
    <source>
        <dbReference type="SAM" id="MobiDB-lite"/>
    </source>
</evidence>
<dbReference type="RefSeq" id="WP_059314481.1">
    <property type="nucleotide sequence ID" value="NZ_CP013987.1"/>
</dbReference>